<accession>A0ABQ8UDG0</accession>
<dbReference type="EMBL" id="JAPMOS010000096">
    <property type="protein sequence ID" value="KAJ4455687.1"/>
    <property type="molecule type" value="Genomic_DNA"/>
</dbReference>
<protein>
    <submittedName>
        <fullName evidence="1">Uncharacterized protein</fullName>
    </submittedName>
</protein>
<gene>
    <name evidence="1" type="ORF">PAPYR_9286</name>
</gene>
<reference evidence="1" key="1">
    <citation type="journal article" date="2022" name="bioRxiv">
        <title>Genomics of Preaxostyla Flagellates Illuminates Evolutionary Transitions and the Path Towards Mitochondrial Loss.</title>
        <authorList>
            <person name="Novak L.V.F."/>
            <person name="Treitli S.C."/>
            <person name="Pyrih J."/>
            <person name="Halakuc P."/>
            <person name="Pipaliya S.V."/>
            <person name="Vacek V."/>
            <person name="Brzon O."/>
            <person name="Soukal P."/>
            <person name="Eme L."/>
            <person name="Dacks J.B."/>
            <person name="Karnkowska A."/>
            <person name="Elias M."/>
            <person name="Hampl V."/>
        </authorList>
    </citation>
    <scope>NUCLEOTIDE SEQUENCE</scope>
    <source>
        <strain evidence="1">RCP-MX</strain>
    </source>
</reference>
<comment type="caution">
    <text evidence="1">The sequence shown here is derived from an EMBL/GenBank/DDBJ whole genome shotgun (WGS) entry which is preliminary data.</text>
</comment>
<name>A0ABQ8UDG0_9EUKA</name>
<proteinExistence type="predicted"/>
<dbReference type="Proteomes" id="UP001141327">
    <property type="component" value="Unassembled WGS sequence"/>
</dbReference>
<sequence length="76" mass="8439">MGGLGSCYRLRPESGVLHLYVANIAFSSIETTLNHLILATLRHPQLTTLLTLQLRQNVFLRVPINVVGDRDVSIPD</sequence>
<keyword evidence="2" id="KW-1185">Reference proteome</keyword>
<evidence type="ECO:0000313" key="1">
    <source>
        <dbReference type="EMBL" id="KAJ4455687.1"/>
    </source>
</evidence>
<evidence type="ECO:0000313" key="2">
    <source>
        <dbReference type="Proteomes" id="UP001141327"/>
    </source>
</evidence>
<organism evidence="1 2">
    <name type="scientific">Paratrimastix pyriformis</name>
    <dbReference type="NCBI Taxonomy" id="342808"/>
    <lineage>
        <taxon>Eukaryota</taxon>
        <taxon>Metamonada</taxon>
        <taxon>Preaxostyla</taxon>
        <taxon>Paratrimastigidae</taxon>
        <taxon>Paratrimastix</taxon>
    </lineage>
</organism>